<reference evidence="2" key="1">
    <citation type="submission" date="2021-02" db="EMBL/GenBank/DDBJ databases">
        <title>Genomic Encyclopedia of Type Strains, Phase IV (KMG-V): Genome sequencing to study the core and pangenomes of soil and plant-associated prokaryotes.</title>
        <authorList>
            <person name="Whitman W."/>
        </authorList>
    </citation>
    <scope>NUCLEOTIDE SEQUENCE</scope>
    <source>
        <strain evidence="2">USDA 406</strain>
    </source>
</reference>
<sequence length="308" mass="34711">MLNNIVWLVFDSARYDAFMAARTPAIDSIGPTERRFSYASWTAPSHYAFMMGLPPHANEPRMLAADVHRRDLALWQRRIGDEAHRISFADFAPSLSLPAFLRSIGYRAEAYVSLPVLNPHTPIAQHFDHFELMPTHNDLAAIVARLRFSREPQFIFVNAGETHYPYALPHEGPNDLPRIPGVHGVWRDLDDFLNNAGDAARPSSGDAIRFDTESLRPLWQKQVACIEYLDGVVADLIEKAPPNTWFIITADHGELFGEGGYFGHGPVIHEKVFEVFFVEGKNPRIAEATNIDHDQAVIMARLRKLGYA</sequence>
<dbReference type="Proteomes" id="UP000673383">
    <property type="component" value="Unassembled WGS sequence"/>
</dbReference>
<dbReference type="InterPro" id="IPR017850">
    <property type="entry name" value="Alkaline_phosphatase_core_sf"/>
</dbReference>
<protein>
    <recommendedName>
        <fullName evidence="1">Sulfatase N-terminal domain-containing protein</fullName>
    </recommendedName>
</protein>
<dbReference type="RefSeq" id="WP_179077631.1">
    <property type="nucleotide sequence ID" value="NZ_CP126003.1"/>
</dbReference>
<organism evidence="2 3">
    <name type="scientific">Bradyrhizobium elkanii</name>
    <dbReference type="NCBI Taxonomy" id="29448"/>
    <lineage>
        <taxon>Bacteria</taxon>
        <taxon>Pseudomonadati</taxon>
        <taxon>Pseudomonadota</taxon>
        <taxon>Alphaproteobacteria</taxon>
        <taxon>Hyphomicrobiales</taxon>
        <taxon>Nitrobacteraceae</taxon>
        <taxon>Bradyrhizobium</taxon>
    </lineage>
</organism>
<dbReference type="Gene3D" id="3.40.720.10">
    <property type="entry name" value="Alkaline Phosphatase, subunit A"/>
    <property type="match status" value="1"/>
</dbReference>
<dbReference type="EMBL" id="JAFICZ010000001">
    <property type="protein sequence ID" value="MBP1293541.1"/>
    <property type="molecule type" value="Genomic_DNA"/>
</dbReference>
<dbReference type="AlphaFoldDB" id="A0A8I2C5P4"/>
<dbReference type="InterPro" id="IPR000917">
    <property type="entry name" value="Sulfatase_N"/>
</dbReference>
<name>A0A8I2C5P4_BRAEL</name>
<evidence type="ECO:0000313" key="2">
    <source>
        <dbReference type="EMBL" id="MBP1293541.1"/>
    </source>
</evidence>
<gene>
    <name evidence="2" type="ORF">JOH49_003294</name>
</gene>
<accession>A0A8I2C5P4</accession>
<dbReference type="SUPFAM" id="SSF53649">
    <property type="entry name" value="Alkaline phosphatase-like"/>
    <property type="match status" value="1"/>
</dbReference>
<feature type="domain" description="Sulfatase N-terminal" evidence="1">
    <location>
        <begin position="150"/>
        <end position="265"/>
    </location>
</feature>
<evidence type="ECO:0000259" key="1">
    <source>
        <dbReference type="Pfam" id="PF00884"/>
    </source>
</evidence>
<evidence type="ECO:0000313" key="3">
    <source>
        <dbReference type="Proteomes" id="UP000673383"/>
    </source>
</evidence>
<proteinExistence type="predicted"/>
<dbReference type="Pfam" id="PF00884">
    <property type="entry name" value="Sulfatase"/>
    <property type="match status" value="1"/>
</dbReference>
<comment type="caution">
    <text evidence="2">The sequence shown here is derived from an EMBL/GenBank/DDBJ whole genome shotgun (WGS) entry which is preliminary data.</text>
</comment>